<dbReference type="GO" id="GO:0032259">
    <property type="term" value="P:methylation"/>
    <property type="evidence" value="ECO:0007669"/>
    <property type="project" value="UniProtKB-KW"/>
</dbReference>
<dbReference type="PROSITE" id="PS00092">
    <property type="entry name" value="N6_MTASE"/>
    <property type="match status" value="1"/>
</dbReference>
<dbReference type="InterPro" id="IPR029063">
    <property type="entry name" value="SAM-dependent_MTases_sf"/>
</dbReference>
<dbReference type="GO" id="GO:0003676">
    <property type="term" value="F:nucleic acid binding"/>
    <property type="evidence" value="ECO:0007669"/>
    <property type="project" value="InterPro"/>
</dbReference>
<feature type="compositionally biased region" description="Polar residues" evidence="4">
    <location>
        <begin position="69"/>
        <end position="92"/>
    </location>
</feature>
<dbReference type="EMBL" id="HBIS01007774">
    <property type="protein sequence ID" value="CAE0612891.1"/>
    <property type="molecule type" value="Transcribed_RNA"/>
</dbReference>
<evidence type="ECO:0000259" key="5">
    <source>
        <dbReference type="Pfam" id="PF05175"/>
    </source>
</evidence>
<dbReference type="Pfam" id="PF05175">
    <property type="entry name" value="MTS"/>
    <property type="match status" value="1"/>
</dbReference>
<dbReference type="InterPro" id="IPR052663">
    <property type="entry name" value="RF_glutamine_MTase_cyano"/>
</dbReference>
<evidence type="ECO:0000256" key="4">
    <source>
        <dbReference type="SAM" id="MobiDB-lite"/>
    </source>
</evidence>
<dbReference type="InterPro" id="IPR007848">
    <property type="entry name" value="Small_mtfrase_dom"/>
</dbReference>
<dbReference type="CDD" id="cd02440">
    <property type="entry name" value="AdoMet_MTases"/>
    <property type="match status" value="1"/>
</dbReference>
<dbReference type="InterPro" id="IPR002052">
    <property type="entry name" value="DNA_methylase_N6_adenine_CS"/>
</dbReference>
<keyword evidence="1" id="KW-0489">Methyltransferase</keyword>
<dbReference type="InterPro" id="IPR004556">
    <property type="entry name" value="HemK-like"/>
</dbReference>
<name>A0A7S3XF98_9CHLO</name>
<protein>
    <recommendedName>
        <fullName evidence="5">Methyltransferase small domain-containing protein</fullName>
    </recommendedName>
</protein>
<sequence>MHVQSNTHRCVRSCFCRIPSDASSPASDAVRRHASLARCHVQSSTMRHRFNRRGFDLLLRPRAHRRDQNSSLRSFPRAGTTNRRQSDAQSSRDGPDQLVDEARQLPTPLCERPAAHFVQGKELWEWWKDSRRRVKDVGDSYYEQDGGPTEDELCRELDWLLDDSVAAFRTARGKDWSDTTWKRIRPETSRESFLNGDVLLREDLVCLHAIWKRRIANREPFQYLTNTSFWMEYVLVVGPGVLIPRPETEVLAEMARDFIQESPRHQSGAWADLGCGSGALSIAVADALEQCASDAVVWAVDKSPVALQYTQENARRSKLSHKIKTVEGTWFDPLMNLKGKLQGIVSNPPYIPQANLQNLQAEVGRHEPILALDGGSSDGLKELQIICTGARDFLRAGGFLGLETNGALHAKALEEKLRSMQHEDRSRAFHNIRIVSDLAGISRFVIARKNG</sequence>
<accession>A0A7S3XF98</accession>
<dbReference type="Gene3D" id="3.40.50.150">
    <property type="entry name" value="Vaccinia Virus protein VP39"/>
    <property type="match status" value="1"/>
</dbReference>
<evidence type="ECO:0000256" key="2">
    <source>
        <dbReference type="ARBA" id="ARBA00022679"/>
    </source>
</evidence>
<feature type="region of interest" description="Disordered" evidence="4">
    <location>
        <begin position="65"/>
        <end position="96"/>
    </location>
</feature>
<dbReference type="AlphaFoldDB" id="A0A7S3XF98"/>
<evidence type="ECO:0000256" key="3">
    <source>
        <dbReference type="ARBA" id="ARBA00022691"/>
    </source>
</evidence>
<keyword evidence="2" id="KW-0808">Transferase</keyword>
<feature type="domain" description="Methyltransferase small" evidence="5">
    <location>
        <begin position="260"/>
        <end position="354"/>
    </location>
</feature>
<dbReference type="SUPFAM" id="SSF53335">
    <property type="entry name" value="S-adenosyl-L-methionine-dependent methyltransferases"/>
    <property type="match status" value="1"/>
</dbReference>
<dbReference type="NCBIfam" id="TIGR00536">
    <property type="entry name" value="hemK_fam"/>
    <property type="match status" value="1"/>
</dbReference>
<dbReference type="PANTHER" id="PTHR47441">
    <property type="match status" value="1"/>
</dbReference>
<organism evidence="6">
    <name type="scientific">Picocystis salinarum</name>
    <dbReference type="NCBI Taxonomy" id="88271"/>
    <lineage>
        <taxon>Eukaryota</taxon>
        <taxon>Viridiplantae</taxon>
        <taxon>Chlorophyta</taxon>
        <taxon>Picocystophyceae</taxon>
        <taxon>Picocystales</taxon>
        <taxon>Picocystaceae</taxon>
        <taxon>Picocystis</taxon>
    </lineage>
</organism>
<gene>
    <name evidence="6" type="ORF">PSAL00342_LOCUS6790</name>
</gene>
<proteinExistence type="predicted"/>
<evidence type="ECO:0000313" key="6">
    <source>
        <dbReference type="EMBL" id="CAE0612891.1"/>
    </source>
</evidence>
<dbReference type="GO" id="GO:0008276">
    <property type="term" value="F:protein methyltransferase activity"/>
    <property type="evidence" value="ECO:0007669"/>
    <property type="project" value="InterPro"/>
</dbReference>
<dbReference type="PANTHER" id="PTHR47441:SF3">
    <property type="entry name" value="RELEASE FACTOR GLUTAMINE METHYLTRANSFERASE"/>
    <property type="match status" value="1"/>
</dbReference>
<dbReference type="GO" id="GO:0008757">
    <property type="term" value="F:S-adenosylmethionine-dependent methyltransferase activity"/>
    <property type="evidence" value="ECO:0007669"/>
    <property type="project" value="UniProtKB-ARBA"/>
</dbReference>
<evidence type="ECO:0000256" key="1">
    <source>
        <dbReference type="ARBA" id="ARBA00022603"/>
    </source>
</evidence>
<keyword evidence="3" id="KW-0949">S-adenosyl-L-methionine</keyword>
<reference evidence="6" key="1">
    <citation type="submission" date="2021-01" db="EMBL/GenBank/DDBJ databases">
        <authorList>
            <person name="Corre E."/>
            <person name="Pelletier E."/>
            <person name="Niang G."/>
            <person name="Scheremetjew M."/>
            <person name="Finn R."/>
            <person name="Kale V."/>
            <person name="Holt S."/>
            <person name="Cochrane G."/>
            <person name="Meng A."/>
            <person name="Brown T."/>
            <person name="Cohen L."/>
        </authorList>
    </citation>
    <scope>NUCLEOTIDE SEQUENCE</scope>
    <source>
        <strain evidence="6">CCMP1897</strain>
    </source>
</reference>